<dbReference type="Pfam" id="PF00593">
    <property type="entry name" value="TonB_dep_Rec_b-barrel"/>
    <property type="match status" value="1"/>
</dbReference>
<dbReference type="InterPro" id="IPR039426">
    <property type="entry name" value="TonB-dep_rcpt-like"/>
</dbReference>
<dbReference type="EMBL" id="FOFZ01000003">
    <property type="protein sequence ID" value="SEQ59244.1"/>
    <property type="molecule type" value="Genomic_DNA"/>
</dbReference>
<evidence type="ECO:0000313" key="13">
    <source>
        <dbReference type="Proteomes" id="UP000183658"/>
    </source>
</evidence>
<keyword evidence="2 8" id="KW-0813">Transport</keyword>
<evidence type="ECO:0000313" key="12">
    <source>
        <dbReference type="EMBL" id="SEQ59244.1"/>
    </source>
</evidence>
<evidence type="ECO:0000256" key="2">
    <source>
        <dbReference type="ARBA" id="ARBA00022448"/>
    </source>
</evidence>
<comment type="similarity">
    <text evidence="8 9">Belongs to the TonB-dependent receptor family.</text>
</comment>
<dbReference type="OrthoDB" id="9768177at2"/>
<evidence type="ECO:0000256" key="9">
    <source>
        <dbReference type="RuleBase" id="RU003357"/>
    </source>
</evidence>
<dbReference type="InterPro" id="IPR000531">
    <property type="entry name" value="Beta-barrel_TonB"/>
</dbReference>
<dbReference type="PROSITE" id="PS52016">
    <property type="entry name" value="TONB_DEPENDENT_REC_3"/>
    <property type="match status" value="1"/>
</dbReference>
<dbReference type="NCBIfam" id="TIGR04057">
    <property type="entry name" value="SusC_RagA_signa"/>
    <property type="match status" value="1"/>
</dbReference>
<reference evidence="13" key="1">
    <citation type="submission" date="2016-10" db="EMBL/GenBank/DDBJ databases">
        <authorList>
            <person name="Varghese N."/>
            <person name="Submissions S."/>
        </authorList>
    </citation>
    <scope>NUCLEOTIDE SEQUENCE [LARGE SCALE GENOMIC DNA]</scope>
    <source>
        <strain evidence="13">DSM 15719</strain>
    </source>
</reference>
<evidence type="ECO:0000256" key="4">
    <source>
        <dbReference type="ARBA" id="ARBA00022692"/>
    </source>
</evidence>
<name>A0A1H9HA73_FLAFI</name>
<dbReference type="InterPro" id="IPR023996">
    <property type="entry name" value="TonB-dep_OMP_SusC/RagA"/>
</dbReference>
<dbReference type="RefSeq" id="WP_074722228.1">
    <property type="nucleotide sequence ID" value="NZ_CBCRVS010000020.1"/>
</dbReference>
<evidence type="ECO:0000256" key="7">
    <source>
        <dbReference type="ARBA" id="ARBA00023237"/>
    </source>
</evidence>
<dbReference type="SUPFAM" id="SSF56935">
    <property type="entry name" value="Porins"/>
    <property type="match status" value="1"/>
</dbReference>
<keyword evidence="7 8" id="KW-0998">Cell outer membrane</keyword>
<organism evidence="12 13">
    <name type="scientific">Flavobacterium frigoris</name>
    <dbReference type="NCBI Taxonomy" id="229204"/>
    <lineage>
        <taxon>Bacteria</taxon>
        <taxon>Pseudomonadati</taxon>
        <taxon>Bacteroidota</taxon>
        <taxon>Flavobacteriia</taxon>
        <taxon>Flavobacteriales</taxon>
        <taxon>Flavobacteriaceae</taxon>
        <taxon>Flavobacterium</taxon>
    </lineage>
</organism>
<evidence type="ECO:0000256" key="8">
    <source>
        <dbReference type="PROSITE-ProRule" id="PRU01360"/>
    </source>
</evidence>
<evidence type="ECO:0000256" key="6">
    <source>
        <dbReference type="ARBA" id="ARBA00023136"/>
    </source>
</evidence>
<feature type="domain" description="TonB-dependent receptor plug" evidence="11">
    <location>
        <begin position="135"/>
        <end position="260"/>
    </location>
</feature>
<dbReference type="GO" id="GO:0009279">
    <property type="term" value="C:cell outer membrane"/>
    <property type="evidence" value="ECO:0007669"/>
    <property type="project" value="UniProtKB-SubCell"/>
</dbReference>
<evidence type="ECO:0000259" key="10">
    <source>
        <dbReference type="Pfam" id="PF00593"/>
    </source>
</evidence>
<protein>
    <submittedName>
        <fullName evidence="12">TonB-linked outer membrane protein, SusC/RagA family</fullName>
    </submittedName>
</protein>
<keyword evidence="3 8" id="KW-1134">Transmembrane beta strand</keyword>
<dbReference type="NCBIfam" id="TIGR04056">
    <property type="entry name" value="OMP_RagA_SusC"/>
    <property type="match status" value="1"/>
</dbReference>
<dbReference type="Proteomes" id="UP000183658">
    <property type="component" value="Unassembled WGS sequence"/>
</dbReference>
<dbReference type="SUPFAM" id="SSF49464">
    <property type="entry name" value="Carboxypeptidase regulatory domain-like"/>
    <property type="match status" value="1"/>
</dbReference>
<dbReference type="InterPro" id="IPR036942">
    <property type="entry name" value="Beta-barrel_TonB_sf"/>
</dbReference>
<dbReference type="InterPro" id="IPR037066">
    <property type="entry name" value="Plug_dom_sf"/>
</dbReference>
<dbReference type="Gene3D" id="2.170.130.10">
    <property type="entry name" value="TonB-dependent receptor, plug domain"/>
    <property type="match status" value="1"/>
</dbReference>
<keyword evidence="13" id="KW-1185">Reference proteome</keyword>
<sequence>MKKKSFYKGGLAFWYLIVFGFLISYTPALSKTALKPIQYSPQQNQISGTITDGTGPLVGVTITIKGQQKGAISDFDGKFTINALPNDKLIFSFMGFKTLTIPVDGRSILTISMQEDATSLQEVKINAGYYSVKESERTGSIAKITAKDIEKQPVTNPLAAMQGRMSGVNITQATGVPGGGFTIQIRGINSIRAEGNEPLYIVDGVPYSSQSLGFSSASSGILAGTTSPLNGINPSDLESIEVLKDADATAIYGSRGANGVVLITTKKGTAGKTKFNLNAYSSFGTLTRTLDLMHTDQYLSMRREAFSNDGITTYPGYAYDVNGKWDQTRYTNWQKELIGGTATTNNLQASLSGGSSGTQYLISGTMHKETTVFPGDAKYGKGAVHTSLTHSTEDGRFKINLSATYTADKNILPPSDFTYKAAVLAPNAPALYDANGNLNWEKNSWTNPLATLNGRYTATTAALIANTLLSYQILEGLELKTSLSYTDNRVEESRINPSTMYNPAFGIGSERSTLYLNNASSHSWTIEPQLSWLKKIGKSEINILAGATFQDQKSSQLAQTGSGFPSNGLIYNLAAASRLSISSNTFSEYKYQAFFGRINFNYKSKYILNATGRRDGSSRFGPDNRFANFAAVGAAWVFSKESLLDTSTFLSFGKLRASYGTSGNDQIGDYQFLDTYDVTGNNYNGIIGLQPSRLFNPNFAWETNKKLEIAIELGFVNDRVFLSTAYYRNRSSNQLVGIPLAGTTGFSSLQANLNATVQNSGLELELLVEPFRSTNWNWTSNFNLSLPTNKLLEFPNLESSPYANRYLIGQSISIQKVYHYTGINPQNGLYSFEDYDSDGQISSPNDQQWVEDNAPKWFGGFANQLSYKNWSMDFLFQFVKQKARNYLYNTSWAGDMVNQPIAIENHWPVDGSNSHTQLYTTGENGEALDAWSSYSNSSATISDASYIRLKSVSLSYTIPTKGSAINTARVYLQAQNLLTFTNYKGADPENQSSFFIAPLRQISLGVQLGL</sequence>
<gene>
    <name evidence="12" type="ORF">SAMN05444355_10373</name>
</gene>
<keyword evidence="6 8" id="KW-0472">Membrane</keyword>
<dbReference type="InterPro" id="IPR023997">
    <property type="entry name" value="TonB-dep_OMP_SusC/RagA_CS"/>
</dbReference>
<accession>A0A1H9HA73</accession>
<dbReference type="InterPro" id="IPR012910">
    <property type="entry name" value="Plug_dom"/>
</dbReference>
<proteinExistence type="inferred from homology"/>
<feature type="domain" description="TonB-dependent receptor-like beta-barrel" evidence="10">
    <location>
        <begin position="421"/>
        <end position="977"/>
    </location>
</feature>
<keyword evidence="5 9" id="KW-0798">TonB box</keyword>
<dbReference type="Gene3D" id="2.40.170.20">
    <property type="entry name" value="TonB-dependent receptor, beta-barrel domain"/>
    <property type="match status" value="1"/>
</dbReference>
<dbReference type="InterPro" id="IPR008969">
    <property type="entry name" value="CarboxyPept-like_regulatory"/>
</dbReference>
<evidence type="ECO:0000259" key="11">
    <source>
        <dbReference type="Pfam" id="PF07715"/>
    </source>
</evidence>
<dbReference type="Pfam" id="PF07715">
    <property type="entry name" value="Plug"/>
    <property type="match status" value="1"/>
</dbReference>
<dbReference type="AlphaFoldDB" id="A0A1H9HA73"/>
<evidence type="ECO:0000256" key="1">
    <source>
        <dbReference type="ARBA" id="ARBA00004571"/>
    </source>
</evidence>
<evidence type="ECO:0000256" key="3">
    <source>
        <dbReference type="ARBA" id="ARBA00022452"/>
    </source>
</evidence>
<comment type="subcellular location">
    <subcellularLocation>
        <location evidence="1 8">Cell outer membrane</location>
        <topology evidence="1 8">Multi-pass membrane protein</topology>
    </subcellularLocation>
</comment>
<keyword evidence="4 8" id="KW-0812">Transmembrane</keyword>
<dbReference type="Pfam" id="PF13715">
    <property type="entry name" value="CarbopepD_reg_2"/>
    <property type="match status" value="1"/>
</dbReference>
<evidence type="ECO:0000256" key="5">
    <source>
        <dbReference type="ARBA" id="ARBA00023077"/>
    </source>
</evidence>